<organism evidence="4 5">
    <name type="scientific">Eumeta variegata</name>
    <name type="common">Bagworm moth</name>
    <name type="synonym">Eumeta japonica</name>
    <dbReference type="NCBI Taxonomy" id="151549"/>
    <lineage>
        <taxon>Eukaryota</taxon>
        <taxon>Metazoa</taxon>
        <taxon>Ecdysozoa</taxon>
        <taxon>Arthropoda</taxon>
        <taxon>Hexapoda</taxon>
        <taxon>Insecta</taxon>
        <taxon>Pterygota</taxon>
        <taxon>Neoptera</taxon>
        <taxon>Endopterygota</taxon>
        <taxon>Lepidoptera</taxon>
        <taxon>Glossata</taxon>
        <taxon>Ditrysia</taxon>
        <taxon>Tineoidea</taxon>
        <taxon>Psychidae</taxon>
        <taxon>Oiketicinae</taxon>
        <taxon>Eumeta</taxon>
    </lineage>
</organism>
<gene>
    <name evidence="4" type="primary">dome</name>
    <name evidence="4" type="ORF">EVAR_13257_1</name>
</gene>
<keyword evidence="2" id="KW-0472">Membrane</keyword>
<dbReference type="AlphaFoldDB" id="A0A4C1YQR9"/>
<dbReference type="EMBL" id="BGZK01001323">
    <property type="protein sequence ID" value="GBP77234.1"/>
    <property type="molecule type" value="Genomic_DNA"/>
</dbReference>
<evidence type="ECO:0000313" key="5">
    <source>
        <dbReference type="Proteomes" id="UP000299102"/>
    </source>
</evidence>
<dbReference type="Proteomes" id="UP000299102">
    <property type="component" value="Unassembled WGS sequence"/>
</dbReference>
<comment type="caution">
    <text evidence="4">The sequence shown here is derived from an EMBL/GenBank/DDBJ whole genome shotgun (WGS) entry which is preliminary data.</text>
</comment>
<name>A0A4C1YQR9_EUMVA</name>
<feature type="domain" description="Fibronectin type-III" evidence="3">
    <location>
        <begin position="466"/>
        <end position="565"/>
    </location>
</feature>
<feature type="compositionally biased region" description="Polar residues" evidence="1">
    <location>
        <begin position="766"/>
        <end position="786"/>
    </location>
</feature>
<evidence type="ECO:0000259" key="3">
    <source>
        <dbReference type="PROSITE" id="PS50853"/>
    </source>
</evidence>
<dbReference type="CDD" id="cd00063">
    <property type="entry name" value="FN3"/>
    <property type="match status" value="3"/>
</dbReference>
<dbReference type="Gene3D" id="2.60.40.10">
    <property type="entry name" value="Immunoglobulins"/>
    <property type="match status" value="3"/>
</dbReference>
<keyword evidence="5" id="KW-1185">Reference proteome</keyword>
<dbReference type="InterPro" id="IPR013783">
    <property type="entry name" value="Ig-like_fold"/>
</dbReference>
<dbReference type="PANTHER" id="PTHR46957:SF3">
    <property type="entry name" value="CYTOKINE RECEPTOR"/>
    <property type="match status" value="1"/>
</dbReference>
<dbReference type="InterPro" id="IPR050713">
    <property type="entry name" value="RTP_Phos/Ushers"/>
</dbReference>
<protein>
    <submittedName>
        <fullName evidence="4">Cytokine receptor</fullName>
    </submittedName>
</protein>
<accession>A0A4C1YQR9</accession>
<keyword evidence="2" id="KW-1133">Transmembrane helix</keyword>
<dbReference type="PANTHER" id="PTHR46957">
    <property type="entry name" value="CYTOKINE RECEPTOR"/>
    <property type="match status" value="1"/>
</dbReference>
<dbReference type="InterPro" id="IPR003961">
    <property type="entry name" value="FN3_dom"/>
</dbReference>
<feature type="compositionally biased region" description="Polar residues" evidence="1">
    <location>
        <begin position="796"/>
        <end position="810"/>
    </location>
</feature>
<feature type="region of interest" description="Disordered" evidence="1">
    <location>
        <begin position="766"/>
        <end position="844"/>
    </location>
</feature>
<feature type="compositionally biased region" description="Basic and acidic residues" evidence="1">
    <location>
        <begin position="1050"/>
        <end position="1061"/>
    </location>
</feature>
<dbReference type="OrthoDB" id="6381660at2759"/>
<feature type="region of interest" description="Disordered" evidence="1">
    <location>
        <begin position="1004"/>
        <end position="1027"/>
    </location>
</feature>
<keyword evidence="4" id="KW-0675">Receptor</keyword>
<dbReference type="SMART" id="SM00060">
    <property type="entry name" value="FN3"/>
    <property type="match status" value="4"/>
</dbReference>
<feature type="domain" description="Fibronectin type-III" evidence="3">
    <location>
        <begin position="361"/>
        <end position="462"/>
    </location>
</feature>
<reference evidence="4 5" key="1">
    <citation type="journal article" date="2019" name="Commun. Biol.">
        <title>The bagworm genome reveals a unique fibroin gene that provides high tensile strength.</title>
        <authorList>
            <person name="Kono N."/>
            <person name="Nakamura H."/>
            <person name="Ohtoshi R."/>
            <person name="Tomita M."/>
            <person name="Numata K."/>
            <person name="Arakawa K."/>
        </authorList>
    </citation>
    <scope>NUCLEOTIDE SEQUENCE [LARGE SCALE GENOMIC DNA]</scope>
</reference>
<evidence type="ECO:0000256" key="1">
    <source>
        <dbReference type="SAM" id="MobiDB-lite"/>
    </source>
</evidence>
<dbReference type="GO" id="GO:0016020">
    <property type="term" value="C:membrane"/>
    <property type="evidence" value="ECO:0007669"/>
    <property type="project" value="UniProtKB-SubCell"/>
</dbReference>
<evidence type="ECO:0000313" key="4">
    <source>
        <dbReference type="EMBL" id="GBP77234.1"/>
    </source>
</evidence>
<dbReference type="SUPFAM" id="SSF49265">
    <property type="entry name" value="Fibronectin type III"/>
    <property type="match status" value="3"/>
</dbReference>
<sequence>MSCEWTLSTKPQYRQQLRDYDISLVASNIFGVTVQNFTFNHFAVVIPDAPQELTAVSTGPHSALLKWSISNTIHSFLRSGVVHKIKYQVAKSEKFYNVDASGLKQSKNYTFNLTNLPYAHMRYDVRVYVKSELAEDTDEFWSYSYAFFDTESEKPSRPPDTAVGAFMRTIINSKREIYFYWKQLEDYERNGPNFTYHALVTQDDKTKLYTPMKDKSMSFIDIKDAAMSAVQIHLKSVNSEGSSANSSYLYIPSDDNILEGPASFTKLAYANGTYALYWEVKNIEHIENYTLFWCEYNVSRSCVGRMNFTYLDSTKTFYITDYLPKETKYQFAISVNNGMKSSGMYWAKCDISHDIIVMYAFPVTLSHDKTGKNYVTLSWKMACSLQNNIILAYNISYCPVVNKFFCDGQVQNKSILISPEKNQVNVTGLRPYKTYRFTFALNTTYGLREVENATDYVTTSPDSPEKPVNVTVSDVTSNSLKISWDPPEVRNGIIQKYVIYNYSTEIDYVKIDDLTKIKKMEREHLQLKDLYSFANYSLRVQACNSDTLCSKLDDSDAVFVRTSIGPPSELNAPDVNNTLSLLYWKEPKLRAGTVDLYQIKRIKDDSSEEIYNTTQLTYEFTFCQGVHEHETYQVRAVNFDDDLYHGALSGSSAVILTPRSQNRSVTHVGPWSEPFHYYCKVRNEFVMIFMFMGLLLVGIGMVYGSLKLYRRYKRMEDIKPELPKGLVIPEKEINKYGFSNWNPNKDDKSASSDEVRLLPNKITVTSSDTKQDAISTPAHTNSTGLSELSKEPLERQPSTSDESCESSLGSDTAIRQHALKDEGEGSSFYTDDNEDETPYISPHVFNKLPNSGYVQHTIPDMKSEYVKSAPVVQESLQAPGLPTTSSYVMAGLSSPPTFTTGGPVSSSLGSQLPSGYVCPENARSHSFMNFPRLGPSPTKITSPESLPVLPMTPPVKTITDGIQLEPLARPKMGLDIKGLQQKPNSGYVSPGDALLHKHLSIVTGGTGVGSEPGPGPQPETTLSPDAYCRFSWSKDPTTDNLHSWLAEAPPFDKPDLTEMHS</sequence>
<evidence type="ECO:0000256" key="2">
    <source>
        <dbReference type="SAM" id="Phobius"/>
    </source>
</evidence>
<feature type="region of interest" description="Disordered" evidence="1">
    <location>
        <begin position="1039"/>
        <end position="1061"/>
    </location>
</feature>
<feature type="transmembrane region" description="Helical" evidence="2">
    <location>
        <begin position="685"/>
        <end position="706"/>
    </location>
</feature>
<proteinExistence type="predicted"/>
<dbReference type="InterPro" id="IPR036116">
    <property type="entry name" value="FN3_sf"/>
</dbReference>
<dbReference type="PROSITE" id="PS50853">
    <property type="entry name" value="FN3"/>
    <property type="match status" value="3"/>
</dbReference>
<keyword evidence="2" id="KW-0812">Transmembrane</keyword>
<feature type="domain" description="Fibronectin type-III" evidence="3">
    <location>
        <begin position="566"/>
        <end position="660"/>
    </location>
</feature>
<dbReference type="Pfam" id="PF00041">
    <property type="entry name" value="fn3"/>
    <property type="match status" value="2"/>
</dbReference>
<dbReference type="STRING" id="151549.A0A4C1YQR9"/>